<comment type="domain">
    <text evidence="12">The C-terminal coiled-coil domain is crucial for aminoacylation activity.</text>
</comment>
<dbReference type="CDD" id="cd00817">
    <property type="entry name" value="ValRS_core"/>
    <property type="match status" value="1"/>
</dbReference>
<feature type="domain" description="Aminoacyl-tRNA synthetase class Ia" evidence="13">
    <location>
        <begin position="17"/>
        <end position="601"/>
    </location>
</feature>
<dbReference type="FunFam" id="3.40.50.620:FF:000032">
    <property type="entry name" value="Valine--tRNA ligase"/>
    <property type="match status" value="1"/>
</dbReference>
<gene>
    <name evidence="12" type="primary">valS</name>
    <name evidence="16" type="ORF">FRUB_07315</name>
</gene>
<keyword evidence="3 12" id="KW-0963">Cytoplasm</keyword>
<sequence length="981" mass="110900">MATELPKAYEPQDAQKKWLAFWDERGYFHSEPDPAKKPFTIVIPPPNVTGALHMGHALNNTLQDVLTRWRRMQGYNALWMPGTDHAGIATQAVVERLVMNTEKKTRHDLGRDELVKRIWEWKDKYEARILGQLREMGASCDWKRTRFTLDPVCARAVRETFFRMFRDGYIYRGKRLVNWDTQLQTSVADDETYTEDTKGGFWTFKYPVKGMPDTFIRFSTTRPETMLGDTAVCVHPSDERYKHLIGKLVTIPLVGRDIPIIADGLLADPELGTGCVKVTPAHDPNDYACWQRNPQIGMINILNPDGTINQNGGKFAGLDRYKAREAVVEEMEQLGFFEGKEDRVIPLKYSDRSKSPIEPLLSDQWFVKMADRDDGKPGLAQIAIDAVTSGKVKFFPERYANSYLDWLGEKRDWCVSRQLWWGHRIPVWTKQSDKPFPAMAADPSFLSVTDSTAEVGSRTVNVRMICIAPGHEAVEKQLEADGFTQDEDVLDTWFSSALWPHSTLGWPEPTPELKYYYPTSTLVTSRDIISLWVARMVLTGMYNLGDVPFQDVYIHPQLQDAFGERMNKTTGNGIDPLDIIERYGTDALRYQMMSIAGDTQDSRMPVSNVCPFCDTLVPIKPEHLRGRTKKLTCPACKKSFRPGGPWVGDDPELPTAKQASERFEMGRNFANKLWNATRFLLMNLEGYTPAPVSLAEMPTEDRWIVSRLATTTRAITDALEAYRFSEVSRLIYEFTWSEFCDWYIEMSKGRLKDAAARPLAQRVLVGVLDGILRLVQPVMPFVAESLWHALNEAAPVRGLPTPTQAEESVVIARWPEYPEGLADANTEASIARMQDLVRGVREVRNRYQVDNKASIDVTVKCAEPVAAEFRSLAPFIAHLASVAAFDCGPAVVKPKQAGTIVRPEFEAYVSLVGLIDPAAESKRLEKQIADVRKQVAGMQGKLKNESYVKNAPPEVVQETREKVAELEKQLQVLEGNLAELK</sequence>
<accession>A0A225DPB2</accession>
<dbReference type="HAMAP" id="MF_02004">
    <property type="entry name" value="Val_tRNA_synth_type1"/>
    <property type="match status" value="1"/>
</dbReference>
<dbReference type="SUPFAM" id="SSF50677">
    <property type="entry name" value="ValRS/IleRS/LeuRS editing domain"/>
    <property type="match status" value="1"/>
</dbReference>
<dbReference type="CDD" id="cd07962">
    <property type="entry name" value="Anticodon_Ia_Val"/>
    <property type="match status" value="1"/>
</dbReference>
<dbReference type="GO" id="GO:0004832">
    <property type="term" value="F:valine-tRNA ligase activity"/>
    <property type="evidence" value="ECO:0007669"/>
    <property type="project" value="UniProtKB-UniRule"/>
</dbReference>
<dbReference type="SUPFAM" id="SSF46589">
    <property type="entry name" value="tRNA-binding arm"/>
    <property type="match status" value="1"/>
</dbReference>
<dbReference type="InterPro" id="IPR037118">
    <property type="entry name" value="Val-tRNA_synth_C_sf"/>
</dbReference>
<dbReference type="Gene3D" id="3.40.50.620">
    <property type="entry name" value="HUPs"/>
    <property type="match status" value="2"/>
</dbReference>
<keyword evidence="4 12" id="KW-0436">Ligase</keyword>
<evidence type="ECO:0000256" key="4">
    <source>
        <dbReference type="ARBA" id="ARBA00022598"/>
    </source>
</evidence>
<keyword evidence="9 12" id="KW-0030">Aminoacyl-tRNA synthetase</keyword>
<comment type="domain">
    <text evidence="12">ValRS has two distinct active sites: one for aminoacylation and one for editing. The misactivated threonine is translocated from the active site to the editing site.</text>
</comment>
<dbReference type="SUPFAM" id="SSF52374">
    <property type="entry name" value="Nucleotidylyl transferase"/>
    <property type="match status" value="1"/>
</dbReference>
<dbReference type="Pfam" id="PF00133">
    <property type="entry name" value="tRNA-synt_1"/>
    <property type="match status" value="1"/>
</dbReference>
<dbReference type="GO" id="GO:0002161">
    <property type="term" value="F:aminoacyl-tRNA deacylase activity"/>
    <property type="evidence" value="ECO:0007669"/>
    <property type="project" value="InterPro"/>
</dbReference>
<dbReference type="InterPro" id="IPR002303">
    <property type="entry name" value="Valyl-tRNA_ligase"/>
</dbReference>
<dbReference type="AlphaFoldDB" id="A0A225DPB2"/>
<evidence type="ECO:0000259" key="13">
    <source>
        <dbReference type="Pfam" id="PF00133"/>
    </source>
</evidence>
<dbReference type="Gene3D" id="1.10.287.380">
    <property type="entry name" value="Valyl-tRNA synthetase, C-terminal domain"/>
    <property type="match status" value="1"/>
</dbReference>
<dbReference type="Pfam" id="PF10458">
    <property type="entry name" value="Val_tRNA-synt_C"/>
    <property type="match status" value="1"/>
</dbReference>
<dbReference type="InterPro" id="IPR009080">
    <property type="entry name" value="tRNAsynth_Ia_anticodon-bd"/>
</dbReference>
<dbReference type="PANTHER" id="PTHR11946">
    <property type="entry name" value="VALYL-TRNA SYNTHETASES"/>
    <property type="match status" value="1"/>
</dbReference>
<comment type="catalytic activity">
    <reaction evidence="10 12">
        <text>tRNA(Val) + L-valine + ATP = L-valyl-tRNA(Val) + AMP + diphosphate</text>
        <dbReference type="Rhea" id="RHEA:10704"/>
        <dbReference type="Rhea" id="RHEA-COMP:9672"/>
        <dbReference type="Rhea" id="RHEA-COMP:9708"/>
        <dbReference type="ChEBI" id="CHEBI:30616"/>
        <dbReference type="ChEBI" id="CHEBI:33019"/>
        <dbReference type="ChEBI" id="CHEBI:57762"/>
        <dbReference type="ChEBI" id="CHEBI:78442"/>
        <dbReference type="ChEBI" id="CHEBI:78537"/>
        <dbReference type="ChEBI" id="CHEBI:456215"/>
        <dbReference type="EC" id="6.1.1.9"/>
    </reaction>
</comment>
<dbReference type="PANTHER" id="PTHR11946:SF93">
    <property type="entry name" value="VALINE--TRNA LIGASE, CHLOROPLASTIC_MITOCHONDRIAL 2"/>
    <property type="match status" value="1"/>
</dbReference>
<feature type="short sequence motif" description="'HIGH' region" evidence="12">
    <location>
        <begin position="46"/>
        <end position="56"/>
    </location>
</feature>
<evidence type="ECO:0000256" key="12">
    <source>
        <dbReference type="HAMAP-Rule" id="MF_02004"/>
    </source>
</evidence>
<dbReference type="InterPro" id="IPR002300">
    <property type="entry name" value="aa-tRNA-synth_Ia"/>
</dbReference>
<dbReference type="RefSeq" id="WP_088258045.1">
    <property type="nucleotide sequence ID" value="NZ_NIDE01000014.1"/>
</dbReference>
<evidence type="ECO:0000259" key="15">
    <source>
        <dbReference type="Pfam" id="PF10458"/>
    </source>
</evidence>
<evidence type="ECO:0000256" key="5">
    <source>
        <dbReference type="ARBA" id="ARBA00022741"/>
    </source>
</evidence>
<evidence type="ECO:0000259" key="14">
    <source>
        <dbReference type="Pfam" id="PF08264"/>
    </source>
</evidence>
<evidence type="ECO:0000256" key="11">
    <source>
        <dbReference type="ARBA" id="ARBA00060830"/>
    </source>
</evidence>
<evidence type="ECO:0000313" key="17">
    <source>
        <dbReference type="Proteomes" id="UP000214646"/>
    </source>
</evidence>
<dbReference type="Proteomes" id="UP000214646">
    <property type="component" value="Unassembled WGS sequence"/>
</dbReference>
<organism evidence="16 17">
    <name type="scientific">Fimbriiglobus ruber</name>
    <dbReference type="NCBI Taxonomy" id="1908690"/>
    <lineage>
        <taxon>Bacteria</taxon>
        <taxon>Pseudomonadati</taxon>
        <taxon>Planctomycetota</taxon>
        <taxon>Planctomycetia</taxon>
        <taxon>Gemmatales</taxon>
        <taxon>Gemmataceae</taxon>
        <taxon>Fimbriiglobus</taxon>
    </lineage>
</organism>
<dbReference type="InterPro" id="IPR033705">
    <property type="entry name" value="Anticodon_Ia_Val"/>
</dbReference>
<comment type="caution">
    <text evidence="12">Lacks conserved residue(s) required for the propagation of feature annotation.</text>
</comment>
<dbReference type="EC" id="6.1.1.9" evidence="12"/>
<protein>
    <recommendedName>
        <fullName evidence="12">Valine--tRNA ligase</fullName>
        <ecNumber evidence="12">6.1.1.9</ecNumber>
    </recommendedName>
    <alternativeName>
        <fullName evidence="12">Valyl-tRNA synthetase</fullName>
        <shortName evidence="12">ValRS</shortName>
    </alternativeName>
</protein>
<keyword evidence="17" id="KW-1185">Reference proteome</keyword>
<dbReference type="PROSITE" id="PS00178">
    <property type="entry name" value="AA_TRNA_LIGASE_I"/>
    <property type="match status" value="1"/>
</dbReference>
<dbReference type="InterPro" id="IPR001412">
    <property type="entry name" value="aa-tRNA-synth_I_CS"/>
</dbReference>
<feature type="binding site" evidence="12">
    <location>
        <position position="568"/>
    </location>
    <ligand>
        <name>ATP</name>
        <dbReference type="ChEBI" id="CHEBI:30616"/>
    </ligand>
</feature>
<feature type="domain" description="Methionyl/Valyl/Leucyl/Isoleucyl-tRNA synthetase anticodon-binding" evidence="14">
    <location>
        <begin position="701"/>
        <end position="858"/>
    </location>
</feature>
<dbReference type="GO" id="GO:0006438">
    <property type="term" value="P:valyl-tRNA aminoacylation"/>
    <property type="evidence" value="ECO:0007669"/>
    <property type="project" value="UniProtKB-UniRule"/>
</dbReference>
<comment type="function">
    <text evidence="12">Catalyzes the attachment of valine to tRNA(Val). As ValRS can inadvertently accommodate and process structurally similar amino acids such as threonine, to avoid such errors, it has a 'posttransfer' editing activity that hydrolyzes mischarged Thr-tRNA(Val) in a tRNA-dependent manner.</text>
</comment>
<dbReference type="InterPro" id="IPR019499">
    <property type="entry name" value="Val-tRNA_synth_tRNA-bd"/>
</dbReference>
<name>A0A225DPB2_9BACT</name>
<evidence type="ECO:0000256" key="2">
    <source>
        <dbReference type="ARBA" id="ARBA00011245"/>
    </source>
</evidence>
<keyword evidence="6 12" id="KW-0067">ATP-binding</keyword>
<dbReference type="Pfam" id="PF08264">
    <property type="entry name" value="Anticodon_1"/>
    <property type="match status" value="1"/>
</dbReference>
<dbReference type="SUPFAM" id="SSF47323">
    <property type="entry name" value="Anticodon-binding domain of a subclass of class I aminoacyl-tRNA synthetases"/>
    <property type="match status" value="1"/>
</dbReference>
<dbReference type="InterPro" id="IPR013155">
    <property type="entry name" value="M/V/L/I-tRNA-synth_anticd-bd"/>
</dbReference>
<dbReference type="Gene3D" id="1.10.730.10">
    <property type="entry name" value="Isoleucyl-tRNA Synthetase, Domain 1"/>
    <property type="match status" value="2"/>
</dbReference>
<dbReference type="PRINTS" id="PR00986">
    <property type="entry name" value="TRNASYNTHVAL"/>
</dbReference>
<evidence type="ECO:0000256" key="9">
    <source>
        <dbReference type="ARBA" id="ARBA00023146"/>
    </source>
</evidence>
<dbReference type="GO" id="GO:0005524">
    <property type="term" value="F:ATP binding"/>
    <property type="evidence" value="ECO:0007669"/>
    <property type="project" value="UniProtKB-UniRule"/>
</dbReference>
<dbReference type="InterPro" id="IPR014729">
    <property type="entry name" value="Rossmann-like_a/b/a_fold"/>
</dbReference>
<comment type="subunit">
    <text evidence="2 12">Monomer.</text>
</comment>
<reference evidence="17" key="1">
    <citation type="submission" date="2017-06" db="EMBL/GenBank/DDBJ databases">
        <title>Genome analysis of Fimbriiglobus ruber SP5, the first member of the order Planctomycetales with confirmed chitinolytic capability.</title>
        <authorList>
            <person name="Ravin N.V."/>
            <person name="Rakitin A.L."/>
            <person name="Ivanova A.A."/>
            <person name="Beletsky A.V."/>
            <person name="Kulichevskaya I.S."/>
            <person name="Mardanov A.V."/>
            <person name="Dedysh S.N."/>
        </authorList>
    </citation>
    <scope>NUCLEOTIDE SEQUENCE [LARGE SCALE GENOMIC DNA]</scope>
    <source>
        <strain evidence="17">SP5</strain>
    </source>
</reference>
<comment type="similarity">
    <text evidence="11 12">Belongs to the class-I aminoacyl-tRNA synthetase family. ValS type 1 subfamily.</text>
</comment>
<proteinExistence type="inferred from homology"/>
<dbReference type="InterPro" id="IPR009008">
    <property type="entry name" value="Val/Leu/Ile-tRNA-synth_edit"/>
</dbReference>
<evidence type="ECO:0000256" key="3">
    <source>
        <dbReference type="ARBA" id="ARBA00022490"/>
    </source>
</evidence>
<evidence type="ECO:0000256" key="6">
    <source>
        <dbReference type="ARBA" id="ARBA00022840"/>
    </source>
</evidence>
<dbReference type="GO" id="GO:0005829">
    <property type="term" value="C:cytosol"/>
    <property type="evidence" value="ECO:0007669"/>
    <property type="project" value="TreeGrafter"/>
</dbReference>
<keyword evidence="5 12" id="KW-0547">Nucleotide-binding</keyword>
<keyword evidence="7 12" id="KW-0648">Protein biosynthesis</keyword>
<evidence type="ECO:0000256" key="8">
    <source>
        <dbReference type="ARBA" id="ARBA00023054"/>
    </source>
</evidence>
<dbReference type="FunFam" id="1.10.287.380:FF:000001">
    <property type="entry name" value="Valine--tRNA ligase"/>
    <property type="match status" value="1"/>
</dbReference>
<dbReference type="NCBIfam" id="NF004349">
    <property type="entry name" value="PRK05729.1"/>
    <property type="match status" value="1"/>
</dbReference>
<dbReference type="NCBIfam" id="TIGR00422">
    <property type="entry name" value="valS"/>
    <property type="match status" value="1"/>
</dbReference>
<feature type="domain" description="Valyl-tRNA synthetase tRNA-binding arm" evidence="15">
    <location>
        <begin position="918"/>
        <end position="981"/>
    </location>
</feature>
<evidence type="ECO:0000313" key="16">
    <source>
        <dbReference type="EMBL" id="OWK38195.1"/>
    </source>
</evidence>
<evidence type="ECO:0000256" key="1">
    <source>
        <dbReference type="ARBA" id="ARBA00004496"/>
    </source>
</evidence>
<keyword evidence="8 12" id="KW-0175">Coiled coil</keyword>
<dbReference type="InterPro" id="IPR010978">
    <property type="entry name" value="tRNA-bd_arm"/>
</dbReference>
<feature type="coiled-coil region" evidence="12">
    <location>
        <begin position="921"/>
        <end position="976"/>
    </location>
</feature>
<comment type="subcellular location">
    <subcellularLocation>
        <location evidence="1 12">Cytoplasm</location>
    </subcellularLocation>
</comment>
<dbReference type="OrthoDB" id="9810365at2"/>
<evidence type="ECO:0000256" key="7">
    <source>
        <dbReference type="ARBA" id="ARBA00022917"/>
    </source>
</evidence>
<comment type="caution">
    <text evidence="16">The sequence shown here is derived from an EMBL/GenBank/DDBJ whole genome shotgun (WGS) entry which is preliminary data.</text>
</comment>
<dbReference type="EMBL" id="NIDE01000014">
    <property type="protein sequence ID" value="OWK38195.1"/>
    <property type="molecule type" value="Genomic_DNA"/>
</dbReference>
<evidence type="ECO:0000256" key="10">
    <source>
        <dbReference type="ARBA" id="ARBA00047552"/>
    </source>
</evidence>